<keyword evidence="12" id="KW-1185">Reference proteome</keyword>
<comment type="subcellular location">
    <subcellularLocation>
        <location evidence="2">Cytoplasm</location>
    </subcellularLocation>
</comment>
<dbReference type="OrthoDB" id="2375163at2"/>
<evidence type="ECO:0000256" key="1">
    <source>
        <dbReference type="ARBA" id="ARBA00003041"/>
    </source>
</evidence>
<evidence type="ECO:0000313" key="11">
    <source>
        <dbReference type="EMBL" id="AZR73879.1"/>
    </source>
</evidence>
<evidence type="ECO:0000256" key="8">
    <source>
        <dbReference type="ARBA" id="ARBA00023225"/>
    </source>
</evidence>
<evidence type="ECO:0000256" key="6">
    <source>
        <dbReference type="ARBA" id="ARBA00022795"/>
    </source>
</evidence>
<dbReference type="GO" id="GO:0005829">
    <property type="term" value="C:cytosol"/>
    <property type="evidence" value="ECO:0007669"/>
    <property type="project" value="TreeGrafter"/>
</dbReference>
<gene>
    <name evidence="11" type="ORF">BBF96_11055</name>
</gene>
<proteinExistence type="inferred from homology"/>
<dbReference type="GO" id="GO:0009288">
    <property type="term" value="C:bacterial-type flagellum"/>
    <property type="evidence" value="ECO:0007669"/>
    <property type="project" value="InterPro"/>
</dbReference>
<sequence>MSKIIKAEWIRQEDKLRQLFVEKTEKKEDIDSKEPEILKLKEEAEKEAALIIEQARKEAEKLLSQSEAEIQEMMETGYNEGYKQGVEEGYRAGMEQILNEMGKLIQNLQKEIERTQMIMESKVQGLSSRLIRLSIQIAERIIRRQVELNPEIIIEQVESILKDMMRVKSLVIRVNPSQFEIVKGAQDRFLALTHGIDEIEFVIDHSLKPGDCIIETDSGGVDASIETQLEMITSLLLEGSGDEDA</sequence>
<dbReference type="InterPro" id="IPR018035">
    <property type="entry name" value="Flagellar_FliH/T3SS_HrpE"/>
</dbReference>
<evidence type="ECO:0000256" key="7">
    <source>
        <dbReference type="ARBA" id="ARBA00022927"/>
    </source>
</evidence>
<evidence type="ECO:0000256" key="4">
    <source>
        <dbReference type="ARBA" id="ARBA00022448"/>
    </source>
</evidence>
<dbReference type="GO" id="GO:0071973">
    <property type="term" value="P:bacterial-type flagellum-dependent cell motility"/>
    <property type="evidence" value="ECO:0007669"/>
    <property type="project" value="InterPro"/>
</dbReference>
<keyword evidence="7" id="KW-0653">Protein transport</keyword>
<dbReference type="KEGG" id="aft:BBF96_11055"/>
<keyword evidence="6" id="KW-1005">Bacterial flagellum biogenesis</keyword>
<dbReference type="Proteomes" id="UP000267250">
    <property type="component" value="Chromosome"/>
</dbReference>
<feature type="domain" description="Flagellar assembly protein FliH/Type III secretion system HrpE" evidence="10">
    <location>
        <begin position="96"/>
        <end position="230"/>
    </location>
</feature>
<organism evidence="11 12">
    <name type="scientific">Anoxybacter fermentans</name>
    <dbReference type="NCBI Taxonomy" id="1323375"/>
    <lineage>
        <taxon>Bacteria</taxon>
        <taxon>Bacillati</taxon>
        <taxon>Bacillota</taxon>
        <taxon>Clostridia</taxon>
        <taxon>Halanaerobiales</taxon>
        <taxon>Anoxybacter</taxon>
    </lineage>
</organism>
<keyword evidence="5" id="KW-0963">Cytoplasm</keyword>
<comment type="similarity">
    <text evidence="3">Belongs to the FliH family.</text>
</comment>
<dbReference type="PANTHER" id="PTHR34982">
    <property type="entry name" value="YOP PROTEINS TRANSLOCATION PROTEIN L"/>
    <property type="match status" value="1"/>
</dbReference>
<keyword evidence="9" id="KW-0175">Coiled coil</keyword>
<dbReference type="InterPro" id="IPR051472">
    <property type="entry name" value="T3SS_Stator/FliH"/>
</dbReference>
<dbReference type="InterPro" id="IPR000563">
    <property type="entry name" value="Flag_FliH"/>
</dbReference>
<evidence type="ECO:0000313" key="12">
    <source>
        <dbReference type="Proteomes" id="UP000267250"/>
    </source>
</evidence>
<evidence type="ECO:0000259" key="10">
    <source>
        <dbReference type="Pfam" id="PF02108"/>
    </source>
</evidence>
<keyword evidence="4" id="KW-0813">Transport</keyword>
<feature type="coiled-coil region" evidence="9">
    <location>
        <begin position="41"/>
        <end position="118"/>
    </location>
</feature>
<dbReference type="AlphaFoldDB" id="A0A3S9T021"/>
<comment type="function">
    <text evidence="1">Needed for flagellar regrowth and assembly.</text>
</comment>
<dbReference type="RefSeq" id="WP_127017231.1">
    <property type="nucleotide sequence ID" value="NZ_CP016379.1"/>
</dbReference>
<dbReference type="Pfam" id="PF02108">
    <property type="entry name" value="FliH"/>
    <property type="match status" value="1"/>
</dbReference>
<dbReference type="GO" id="GO:0003774">
    <property type="term" value="F:cytoskeletal motor activity"/>
    <property type="evidence" value="ECO:0007669"/>
    <property type="project" value="InterPro"/>
</dbReference>
<dbReference type="PANTHER" id="PTHR34982:SF1">
    <property type="entry name" value="FLAGELLAR ASSEMBLY PROTEIN FLIH"/>
    <property type="match status" value="1"/>
</dbReference>
<evidence type="ECO:0000256" key="5">
    <source>
        <dbReference type="ARBA" id="ARBA00022490"/>
    </source>
</evidence>
<evidence type="ECO:0000256" key="3">
    <source>
        <dbReference type="ARBA" id="ARBA00006602"/>
    </source>
</evidence>
<dbReference type="Gene3D" id="1.20.5.2950">
    <property type="match status" value="1"/>
</dbReference>
<reference evidence="11 12" key="1">
    <citation type="submission" date="2016-07" db="EMBL/GenBank/DDBJ databases">
        <title>Genome and transcriptome analysis of iron-reducing fermentative bacteria Anoxybacter fermentans.</title>
        <authorList>
            <person name="Zeng X."/>
            <person name="Shao Z."/>
        </authorList>
    </citation>
    <scope>NUCLEOTIDE SEQUENCE [LARGE SCALE GENOMIC DNA]</scope>
    <source>
        <strain evidence="11 12">DY22613</strain>
    </source>
</reference>
<accession>A0A3S9T021</accession>
<evidence type="ECO:0000256" key="2">
    <source>
        <dbReference type="ARBA" id="ARBA00004496"/>
    </source>
</evidence>
<dbReference type="EMBL" id="CP016379">
    <property type="protein sequence ID" value="AZR73879.1"/>
    <property type="molecule type" value="Genomic_DNA"/>
</dbReference>
<protein>
    <recommendedName>
        <fullName evidence="10">Flagellar assembly protein FliH/Type III secretion system HrpE domain-containing protein</fullName>
    </recommendedName>
</protein>
<dbReference type="GO" id="GO:0044781">
    <property type="term" value="P:bacterial-type flagellum organization"/>
    <property type="evidence" value="ECO:0007669"/>
    <property type="project" value="UniProtKB-KW"/>
</dbReference>
<dbReference type="PRINTS" id="PR01003">
    <property type="entry name" value="FLGFLIH"/>
</dbReference>
<name>A0A3S9T021_9FIRM</name>
<evidence type="ECO:0000256" key="9">
    <source>
        <dbReference type="SAM" id="Coils"/>
    </source>
</evidence>
<keyword evidence="8" id="KW-1006">Bacterial flagellum protein export</keyword>
<dbReference type="GO" id="GO:0015031">
    <property type="term" value="P:protein transport"/>
    <property type="evidence" value="ECO:0007669"/>
    <property type="project" value="UniProtKB-KW"/>
</dbReference>